<gene>
    <name evidence="3" type="ORF">HS5_50</name>
</gene>
<accession>A0AAF0AGW1</accession>
<organism evidence="3 4">
    <name type="scientific">Listeria phage HS5</name>
    <dbReference type="NCBI Taxonomy" id="3003559"/>
    <lineage>
        <taxon>Viruses</taxon>
        <taxon>Duplodnaviria</taxon>
        <taxon>Heunggongvirae</taxon>
        <taxon>Uroviricota</taxon>
        <taxon>Caudoviricetes</taxon>
        <taxon>Aquingentivirus</taxon>
        <taxon>Aquingentivirus HS5</taxon>
    </lineage>
</organism>
<sequence length="313" mass="37276">MSSGWIKIYRSLQEHWIWENEKYLKWWLDLLLLANHQDRDILINGELITIKRGQKHTSELWLSNRWNADRKQVLKFLELLKKNDMITITKSRQKGTTYEISNYNDFQGISEEIRTTKGTTIDTTEDTTKEHQMVQRKGHKQELKNLRIKELKKDINNNSDLNFKDFWEQNGFGMMLPVELDKLLAWVDDFAGNREIVMKALEVTSEQGANKRNYAYVNKILKNWESRGFKTIADVDAAEKQRQIELEQKYNKPAFNKYNKQTKQEILPDWFDKDQQEAPKKPKLTEEEREEKKKAYEEVMRKLGRGDELEAEA</sequence>
<evidence type="ECO:0000259" key="2">
    <source>
        <dbReference type="Pfam" id="PF07261"/>
    </source>
</evidence>
<evidence type="ECO:0000256" key="1">
    <source>
        <dbReference type="SAM" id="MobiDB-lite"/>
    </source>
</evidence>
<keyword evidence="4" id="KW-1185">Reference proteome</keyword>
<dbReference type="InterPro" id="IPR034829">
    <property type="entry name" value="DnaD-like_sf"/>
</dbReference>
<name>A0AAF0AGW1_9CAUD</name>
<feature type="compositionally biased region" description="Basic and acidic residues" evidence="1">
    <location>
        <begin position="270"/>
        <end position="295"/>
    </location>
</feature>
<dbReference type="PANTHER" id="PTHR37293:SF7">
    <property type="entry name" value="HYPOTHETICAL PHAGE PROTEIN"/>
    <property type="match status" value="1"/>
</dbReference>
<dbReference type="Proteomes" id="UP001235315">
    <property type="component" value="Segment"/>
</dbReference>
<feature type="region of interest" description="Disordered" evidence="1">
    <location>
        <begin position="266"/>
        <end position="295"/>
    </location>
</feature>
<dbReference type="Pfam" id="PF07261">
    <property type="entry name" value="DnaB_2"/>
    <property type="match status" value="1"/>
</dbReference>
<dbReference type="Gene3D" id="1.10.10.630">
    <property type="entry name" value="DnaD domain-like"/>
    <property type="match status" value="1"/>
</dbReference>
<dbReference type="InterPro" id="IPR006343">
    <property type="entry name" value="DnaB/C_C"/>
</dbReference>
<protein>
    <submittedName>
        <fullName evidence="3">DNA replication protein</fullName>
    </submittedName>
</protein>
<dbReference type="PANTHER" id="PTHR37293">
    <property type="entry name" value="PHAGE REPLICATION PROTEIN-RELATED"/>
    <property type="match status" value="1"/>
</dbReference>
<feature type="domain" description="DnaB/C C-terminal" evidence="2">
    <location>
        <begin position="165"/>
        <end position="238"/>
    </location>
</feature>
<dbReference type="SUPFAM" id="SSF158499">
    <property type="entry name" value="DnaD domain-like"/>
    <property type="match status" value="1"/>
</dbReference>
<proteinExistence type="predicted"/>
<evidence type="ECO:0000313" key="4">
    <source>
        <dbReference type="Proteomes" id="UP001235315"/>
    </source>
</evidence>
<dbReference type="EMBL" id="OP894077">
    <property type="protein sequence ID" value="WAX22528.1"/>
    <property type="molecule type" value="Genomic_DNA"/>
</dbReference>
<reference evidence="3" key="1">
    <citation type="submission" date="2022-11" db="EMBL/GenBank/DDBJ databases">
        <authorList>
            <person name="Shareefdeen H."/>
            <person name="Buttimer C."/>
            <person name="Denise R."/>
            <person name="Hill C."/>
        </authorList>
    </citation>
    <scope>NUCLEOTIDE SEQUENCE</scope>
</reference>
<evidence type="ECO:0000313" key="3">
    <source>
        <dbReference type="EMBL" id="WAX22528.1"/>
    </source>
</evidence>
<dbReference type="InterPro" id="IPR053162">
    <property type="entry name" value="DnaD"/>
</dbReference>
<dbReference type="NCBIfam" id="TIGR01446">
    <property type="entry name" value="DnaD_dom"/>
    <property type="match status" value="1"/>
</dbReference>